<feature type="transmembrane region" description="Helical" evidence="7">
    <location>
        <begin position="235"/>
        <end position="253"/>
    </location>
</feature>
<dbReference type="PANTHER" id="PTHR24221:SF653">
    <property type="entry name" value="TRANSPORT ATP-BINDING PROTEIN CYDC"/>
    <property type="match status" value="1"/>
</dbReference>
<dbReference type="NCBIfam" id="TIGR01194">
    <property type="entry name" value="cyc_pep_trnsptr"/>
    <property type="match status" value="1"/>
</dbReference>
<keyword evidence="4" id="KW-0067">ATP-binding</keyword>
<feature type="transmembrane region" description="Helical" evidence="7">
    <location>
        <begin position="42"/>
        <end position="63"/>
    </location>
</feature>
<keyword evidence="3" id="KW-0547">Nucleotide-binding</keyword>
<name>A0A365XP89_9BACT</name>
<dbReference type="GO" id="GO:1904680">
    <property type="term" value="F:peptide transmembrane transporter activity"/>
    <property type="evidence" value="ECO:0007669"/>
    <property type="project" value="InterPro"/>
</dbReference>
<keyword evidence="5 7" id="KW-1133">Transmembrane helix</keyword>
<organism evidence="10 11">
    <name type="scientific">Chitinophaga flava</name>
    <dbReference type="NCBI Taxonomy" id="2259036"/>
    <lineage>
        <taxon>Bacteria</taxon>
        <taxon>Pseudomonadati</taxon>
        <taxon>Bacteroidota</taxon>
        <taxon>Chitinophagia</taxon>
        <taxon>Chitinophagales</taxon>
        <taxon>Chitinophagaceae</taxon>
        <taxon>Chitinophaga</taxon>
    </lineage>
</organism>
<accession>A0A365XP89</accession>
<evidence type="ECO:0000313" key="10">
    <source>
        <dbReference type="EMBL" id="RBL88152.1"/>
    </source>
</evidence>
<dbReference type="SMART" id="SM00382">
    <property type="entry name" value="AAA"/>
    <property type="match status" value="1"/>
</dbReference>
<feature type="domain" description="ABC transporter" evidence="8">
    <location>
        <begin position="322"/>
        <end position="547"/>
    </location>
</feature>
<dbReference type="PANTHER" id="PTHR24221">
    <property type="entry name" value="ATP-BINDING CASSETTE SUB-FAMILY B"/>
    <property type="match status" value="1"/>
</dbReference>
<dbReference type="InterPro" id="IPR003593">
    <property type="entry name" value="AAA+_ATPase"/>
</dbReference>
<dbReference type="Gene3D" id="3.40.50.300">
    <property type="entry name" value="P-loop containing nucleotide triphosphate hydrolases"/>
    <property type="match status" value="1"/>
</dbReference>
<keyword evidence="6 7" id="KW-0472">Membrane</keyword>
<evidence type="ECO:0000256" key="5">
    <source>
        <dbReference type="ARBA" id="ARBA00022989"/>
    </source>
</evidence>
<dbReference type="RefSeq" id="WP_113619979.1">
    <property type="nucleotide sequence ID" value="NZ_QFFJ01000003.1"/>
</dbReference>
<sequence length="547" mass="62630">MFKITWRNLVFLCVVAIPNTCFTFGILYIINSIVAGRNVLFAAYQAPVFFLLVVLSFGLNVFLQRKIIAFTFHSIYRNEMKIFHCLQRTSLQQLEKIGPERIYSIVEDVRLFVFFPNVITTTISSTLSLFIGIVYYFVLSAYSALIVVALIGLIGLIYKLARKSIFSKVMLLRSLNDVYFKVVDDMIRGFKELKMSSVKSDNLFNDFLGENRAHVRDVETTVGNRYSVMNLFNQYGLYLLIGVILFVLPLFKLLEPTEVISFVVILLFILGPLSNLLNTQNFFVKVRVANKRITAFMEELEVIQLAADNDGIKEPLEIMETLRFEGVSYQHVDEQTEASFVLGPLDFTIRKGETIFVIGGNGSGKSTFINCLTGLYQPSAGNIYLNGKKICNNDARYKDQISAIFTDNHLFSRNYDSYSLSGNKAYEHLLKLMKLDKVVADDDDASARRKFSKGQSKRMAMVFALLDEKPFMVLDEWAADQDPYFRRYFYEEMLPMLKAAGKTIIAVTHDDAYFKHADRILKFDYGTIVKDIRPREKEIEAASLWEL</sequence>
<evidence type="ECO:0000259" key="8">
    <source>
        <dbReference type="PROSITE" id="PS50893"/>
    </source>
</evidence>
<dbReference type="GO" id="GO:0140359">
    <property type="term" value="F:ABC-type transporter activity"/>
    <property type="evidence" value="ECO:0007669"/>
    <property type="project" value="InterPro"/>
</dbReference>
<dbReference type="InterPro" id="IPR036640">
    <property type="entry name" value="ABC1_TM_sf"/>
</dbReference>
<proteinExistence type="predicted"/>
<evidence type="ECO:0000256" key="1">
    <source>
        <dbReference type="ARBA" id="ARBA00004651"/>
    </source>
</evidence>
<comment type="subcellular location">
    <subcellularLocation>
        <location evidence="1">Cell membrane</location>
        <topology evidence="1">Multi-pass membrane protein</topology>
    </subcellularLocation>
</comment>
<evidence type="ECO:0000256" key="2">
    <source>
        <dbReference type="ARBA" id="ARBA00022692"/>
    </source>
</evidence>
<keyword evidence="2 7" id="KW-0812">Transmembrane</keyword>
<reference evidence="10 11" key="1">
    <citation type="submission" date="2018-05" db="EMBL/GenBank/DDBJ databases">
        <title>Chitinophaga sp. K3CV102501T nov., isolated from isolated from a monsoon evergreen broad-leaved forest soil.</title>
        <authorList>
            <person name="Lv Y."/>
        </authorList>
    </citation>
    <scope>NUCLEOTIDE SEQUENCE [LARGE SCALE GENOMIC DNA]</scope>
    <source>
        <strain evidence="10 11">GDMCC 1.1325</strain>
    </source>
</reference>
<dbReference type="GO" id="GO:0005886">
    <property type="term" value="C:plasma membrane"/>
    <property type="evidence" value="ECO:0007669"/>
    <property type="project" value="UniProtKB-SubCell"/>
</dbReference>
<dbReference type="GO" id="GO:0005524">
    <property type="term" value="F:ATP binding"/>
    <property type="evidence" value="ECO:0007669"/>
    <property type="project" value="UniProtKB-KW"/>
</dbReference>
<dbReference type="GO" id="GO:0034040">
    <property type="term" value="F:ATPase-coupled lipid transmembrane transporter activity"/>
    <property type="evidence" value="ECO:0007669"/>
    <property type="project" value="TreeGrafter"/>
</dbReference>
<dbReference type="SUPFAM" id="SSF90123">
    <property type="entry name" value="ABC transporter transmembrane region"/>
    <property type="match status" value="1"/>
</dbReference>
<dbReference type="PROSITE" id="PS50929">
    <property type="entry name" value="ABC_TM1F"/>
    <property type="match status" value="1"/>
</dbReference>
<feature type="transmembrane region" description="Helical" evidence="7">
    <location>
        <begin position="9"/>
        <end position="30"/>
    </location>
</feature>
<dbReference type="InterPro" id="IPR039421">
    <property type="entry name" value="Type_1_exporter"/>
</dbReference>
<dbReference type="OrthoDB" id="846150at2"/>
<feature type="domain" description="ABC transmembrane type-1" evidence="9">
    <location>
        <begin position="9"/>
        <end position="285"/>
    </location>
</feature>
<protein>
    <submittedName>
        <fullName evidence="10">Cyclic peptide export ABC transporter</fullName>
    </submittedName>
</protein>
<dbReference type="PROSITE" id="PS50893">
    <property type="entry name" value="ABC_TRANSPORTER_2"/>
    <property type="match status" value="1"/>
</dbReference>
<dbReference type="GO" id="GO:0015833">
    <property type="term" value="P:peptide transport"/>
    <property type="evidence" value="ECO:0007669"/>
    <property type="project" value="InterPro"/>
</dbReference>
<evidence type="ECO:0000313" key="11">
    <source>
        <dbReference type="Proteomes" id="UP000253410"/>
    </source>
</evidence>
<dbReference type="SUPFAM" id="SSF52540">
    <property type="entry name" value="P-loop containing nucleoside triphosphate hydrolases"/>
    <property type="match status" value="1"/>
</dbReference>
<evidence type="ECO:0000259" key="9">
    <source>
        <dbReference type="PROSITE" id="PS50929"/>
    </source>
</evidence>
<dbReference type="InterPro" id="IPR027417">
    <property type="entry name" value="P-loop_NTPase"/>
</dbReference>
<dbReference type="InterPro" id="IPR003439">
    <property type="entry name" value="ABC_transporter-like_ATP-bd"/>
</dbReference>
<evidence type="ECO:0000256" key="4">
    <source>
        <dbReference type="ARBA" id="ARBA00022840"/>
    </source>
</evidence>
<dbReference type="InterPro" id="IPR011527">
    <property type="entry name" value="ABC1_TM_dom"/>
</dbReference>
<dbReference type="InterPro" id="IPR005898">
    <property type="entry name" value="Cyc_pep_transpt_SyrD/YojI"/>
</dbReference>
<dbReference type="GO" id="GO:0016887">
    <property type="term" value="F:ATP hydrolysis activity"/>
    <property type="evidence" value="ECO:0007669"/>
    <property type="project" value="InterPro"/>
</dbReference>
<dbReference type="Proteomes" id="UP000253410">
    <property type="component" value="Unassembled WGS sequence"/>
</dbReference>
<dbReference type="EMBL" id="QFFJ01000003">
    <property type="protein sequence ID" value="RBL88152.1"/>
    <property type="molecule type" value="Genomic_DNA"/>
</dbReference>
<comment type="caution">
    <text evidence="10">The sequence shown here is derived from an EMBL/GenBank/DDBJ whole genome shotgun (WGS) entry which is preliminary data.</text>
</comment>
<feature type="transmembrane region" description="Helical" evidence="7">
    <location>
        <begin position="142"/>
        <end position="161"/>
    </location>
</feature>
<gene>
    <name evidence="10" type="ORF">DF182_32035</name>
</gene>
<dbReference type="AlphaFoldDB" id="A0A365XP89"/>
<evidence type="ECO:0000256" key="7">
    <source>
        <dbReference type="SAM" id="Phobius"/>
    </source>
</evidence>
<evidence type="ECO:0000256" key="3">
    <source>
        <dbReference type="ARBA" id="ARBA00022741"/>
    </source>
</evidence>
<feature type="transmembrane region" description="Helical" evidence="7">
    <location>
        <begin position="111"/>
        <end position="136"/>
    </location>
</feature>
<dbReference type="Gene3D" id="1.20.1560.10">
    <property type="entry name" value="ABC transporter type 1, transmembrane domain"/>
    <property type="match status" value="1"/>
</dbReference>
<feature type="transmembrane region" description="Helical" evidence="7">
    <location>
        <begin position="259"/>
        <end position="277"/>
    </location>
</feature>
<keyword evidence="11" id="KW-1185">Reference proteome</keyword>
<dbReference type="Pfam" id="PF00005">
    <property type="entry name" value="ABC_tran"/>
    <property type="match status" value="1"/>
</dbReference>
<evidence type="ECO:0000256" key="6">
    <source>
        <dbReference type="ARBA" id="ARBA00023136"/>
    </source>
</evidence>